<dbReference type="InterPro" id="IPR029056">
    <property type="entry name" value="Ribokinase-like"/>
</dbReference>
<dbReference type="Pfam" id="PF00294">
    <property type="entry name" value="PfkB"/>
    <property type="match status" value="1"/>
</dbReference>
<keyword evidence="4 7" id="KW-0418">Kinase</keyword>
<keyword evidence="5" id="KW-0067">ATP-binding</keyword>
<keyword evidence="3" id="KW-0547">Nucleotide-binding</keyword>
<dbReference type="InterPro" id="IPR050306">
    <property type="entry name" value="PfkB_Carbo_kinase"/>
</dbReference>
<evidence type="ECO:0000256" key="1">
    <source>
        <dbReference type="ARBA" id="ARBA00010688"/>
    </source>
</evidence>
<organism evidence="7 8">
    <name type="scientific">Motilimonas cestriensis</name>
    <dbReference type="NCBI Taxonomy" id="2742685"/>
    <lineage>
        <taxon>Bacteria</taxon>
        <taxon>Pseudomonadati</taxon>
        <taxon>Pseudomonadota</taxon>
        <taxon>Gammaproteobacteria</taxon>
        <taxon>Alteromonadales</taxon>
        <taxon>Alteromonadales genera incertae sedis</taxon>
        <taxon>Motilimonas</taxon>
    </lineage>
</organism>
<proteinExistence type="inferred from homology"/>
<dbReference type="PROSITE" id="PS00583">
    <property type="entry name" value="PFKB_KINASES_1"/>
    <property type="match status" value="1"/>
</dbReference>
<dbReference type="Proteomes" id="UP001201273">
    <property type="component" value="Unassembled WGS sequence"/>
</dbReference>
<dbReference type="SUPFAM" id="SSF53613">
    <property type="entry name" value="Ribokinase-like"/>
    <property type="match status" value="1"/>
</dbReference>
<evidence type="ECO:0000256" key="5">
    <source>
        <dbReference type="ARBA" id="ARBA00022840"/>
    </source>
</evidence>
<keyword evidence="8" id="KW-1185">Reference proteome</keyword>
<sequence length="323" mass="34993">MARIITFGEILIDWIPLESRPFGGLDIPVKGQFPGGAPANVAVAVARLGQMAQFVGAVGQDDAGEFLRESLQKMDVNTDHLLTDPEHATPMAFVSLDEKGERSFSFARENTADLNFDPDYFAQGVFSGEGIFHICSNTLTHEGLFQTTLMGLQQAQQANFLTSFDVNLRLPLWRDPSRIKARVLDCISYCDIVKLSQDELEYLAAEEPSLTFIADLLTLGPSLVLVTDADKPVSLYMAGNILTQVTPKVTVLDTTGAGDAFMGAWLYAMLAQNVCNPEALEQALNSDAVWQFALKTAVTGGGFAVTHQGAWSALPTLSDIKAL</sequence>
<protein>
    <submittedName>
        <fullName evidence="7">Carbohydrate kinase</fullName>
    </submittedName>
</protein>
<evidence type="ECO:0000313" key="8">
    <source>
        <dbReference type="Proteomes" id="UP001201273"/>
    </source>
</evidence>
<dbReference type="RefSeq" id="WP_233051707.1">
    <property type="nucleotide sequence ID" value="NZ_JAIMJA010000004.1"/>
</dbReference>
<gene>
    <name evidence="7" type="ORF">K6Y31_04785</name>
</gene>
<dbReference type="InterPro" id="IPR011611">
    <property type="entry name" value="PfkB_dom"/>
</dbReference>
<comment type="caution">
    <text evidence="7">The sequence shown here is derived from an EMBL/GenBank/DDBJ whole genome shotgun (WGS) entry which is preliminary data.</text>
</comment>
<name>A0ABS8W9Q7_9GAMM</name>
<dbReference type="PANTHER" id="PTHR43085">
    <property type="entry name" value="HEXOKINASE FAMILY MEMBER"/>
    <property type="match status" value="1"/>
</dbReference>
<dbReference type="EMBL" id="JAIMJA010000004">
    <property type="protein sequence ID" value="MCE2594125.1"/>
    <property type="molecule type" value="Genomic_DNA"/>
</dbReference>
<dbReference type="InterPro" id="IPR002173">
    <property type="entry name" value="Carboh/pur_kinase_PfkB_CS"/>
</dbReference>
<comment type="similarity">
    <text evidence="1">Belongs to the carbohydrate kinase PfkB family.</text>
</comment>
<dbReference type="GO" id="GO:0016301">
    <property type="term" value="F:kinase activity"/>
    <property type="evidence" value="ECO:0007669"/>
    <property type="project" value="UniProtKB-KW"/>
</dbReference>
<dbReference type="CDD" id="cd01167">
    <property type="entry name" value="bac_FRK"/>
    <property type="match status" value="1"/>
</dbReference>
<reference evidence="7 8" key="1">
    <citation type="journal article" date="2022" name="Environ. Microbiol. Rep.">
        <title>Eco-phylogenetic analyses reveal divergent evolution of vitamin B12 metabolism in the marine bacterial family 'Psychromonadaceae'.</title>
        <authorList>
            <person name="Jin X."/>
            <person name="Yang Y."/>
            <person name="Cao H."/>
            <person name="Gao B."/>
            <person name="Zhao Z."/>
        </authorList>
    </citation>
    <scope>NUCLEOTIDE SEQUENCE [LARGE SCALE GENOMIC DNA]</scope>
    <source>
        <strain evidence="7 8">MKS20</strain>
    </source>
</reference>
<dbReference type="Gene3D" id="3.40.1190.20">
    <property type="match status" value="1"/>
</dbReference>
<evidence type="ECO:0000256" key="4">
    <source>
        <dbReference type="ARBA" id="ARBA00022777"/>
    </source>
</evidence>
<evidence type="ECO:0000259" key="6">
    <source>
        <dbReference type="Pfam" id="PF00294"/>
    </source>
</evidence>
<dbReference type="PANTHER" id="PTHR43085:SF1">
    <property type="entry name" value="PSEUDOURIDINE KINASE-RELATED"/>
    <property type="match status" value="1"/>
</dbReference>
<accession>A0ABS8W9Q7</accession>
<evidence type="ECO:0000256" key="2">
    <source>
        <dbReference type="ARBA" id="ARBA00022679"/>
    </source>
</evidence>
<keyword evidence="2" id="KW-0808">Transferase</keyword>
<evidence type="ECO:0000256" key="3">
    <source>
        <dbReference type="ARBA" id="ARBA00022741"/>
    </source>
</evidence>
<evidence type="ECO:0000313" key="7">
    <source>
        <dbReference type="EMBL" id="MCE2594125.1"/>
    </source>
</evidence>
<feature type="domain" description="Carbohydrate kinase PfkB" evidence="6">
    <location>
        <begin position="1"/>
        <end position="315"/>
    </location>
</feature>